<comment type="function">
    <text evidence="7">Essential role in pre-mRNA splicing. Required in cell cycle progression for S/G(2) transition.</text>
</comment>
<name>A0A067BDI5_SAPPC</name>
<organism evidence="11 12">
    <name type="scientific">Saprolegnia parasitica (strain CBS 223.65)</name>
    <dbReference type="NCBI Taxonomy" id="695850"/>
    <lineage>
        <taxon>Eukaryota</taxon>
        <taxon>Sar</taxon>
        <taxon>Stramenopiles</taxon>
        <taxon>Oomycota</taxon>
        <taxon>Saprolegniomycetes</taxon>
        <taxon>Saprolegniales</taxon>
        <taxon>Saprolegniaceae</taxon>
        <taxon>Saprolegnia</taxon>
    </lineage>
</organism>
<evidence type="ECO:0000256" key="6">
    <source>
        <dbReference type="ARBA" id="ARBA00023306"/>
    </source>
</evidence>
<protein>
    <recommendedName>
        <fullName evidence="9">Thioredoxin-like protein 4B</fullName>
    </recommendedName>
</protein>
<keyword evidence="4 10" id="KW-0508">mRNA splicing</keyword>
<dbReference type="KEGG" id="spar:SPRG_18056"/>
<evidence type="ECO:0000256" key="5">
    <source>
        <dbReference type="ARBA" id="ARBA00023242"/>
    </source>
</evidence>
<dbReference type="STRING" id="695850.A0A067BDI5"/>
<dbReference type="InterPro" id="IPR036249">
    <property type="entry name" value="Thioredoxin-like_sf"/>
</dbReference>
<evidence type="ECO:0000256" key="7">
    <source>
        <dbReference type="ARBA" id="ARBA00060348"/>
    </source>
</evidence>
<dbReference type="PIRSF" id="PIRSF017199">
    <property type="entry name" value="mRNA_splic_U5"/>
    <property type="match status" value="1"/>
</dbReference>
<dbReference type="InterPro" id="IPR004123">
    <property type="entry name" value="Dim1"/>
</dbReference>
<dbReference type="EMBL" id="KK584134">
    <property type="protein sequence ID" value="KDO16419.1"/>
    <property type="molecule type" value="Genomic_DNA"/>
</dbReference>
<dbReference type="GO" id="GO:0005681">
    <property type="term" value="C:spliceosomal complex"/>
    <property type="evidence" value="ECO:0007669"/>
    <property type="project" value="TreeGrafter"/>
</dbReference>
<dbReference type="GO" id="GO:0005682">
    <property type="term" value="C:U5 snRNP"/>
    <property type="evidence" value="ECO:0007669"/>
    <property type="project" value="TreeGrafter"/>
</dbReference>
<comment type="subunit">
    <text evidence="8">Homodimer. Interacts with the U5-102 kDa protein subunit of the spliceosome.</text>
</comment>
<dbReference type="VEuPathDB" id="FungiDB:SPRG_18056"/>
<comment type="similarity">
    <text evidence="2 10">Belongs to the DIM1 family.</text>
</comment>
<comment type="subcellular location">
    <subcellularLocation>
        <location evidence="1 10">Nucleus</location>
    </subcellularLocation>
</comment>
<keyword evidence="6" id="KW-0131">Cell cycle</keyword>
<dbReference type="GO" id="GO:0000398">
    <property type="term" value="P:mRNA splicing, via spliceosome"/>
    <property type="evidence" value="ECO:0007669"/>
    <property type="project" value="InterPro"/>
</dbReference>
<dbReference type="RefSeq" id="XP_012212873.1">
    <property type="nucleotide sequence ID" value="XM_012357483.1"/>
</dbReference>
<evidence type="ECO:0000313" key="12">
    <source>
        <dbReference type="Proteomes" id="UP000030745"/>
    </source>
</evidence>
<dbReference type="GO" id="GO:0046540">
    <property type="term" value="C:U4/U6 x U5 tri-snRNP complex"/>
    <property type="evidence" value="ECO:0007669"/>
    <property type="project" value="UniProtKB-UniRule"/>
</dbReference>
<keyword evidence="12" id="KW-1185">Reference proteome</keyword>
<evidence type="ECO:0000256" key="3">
    <source>
        <dbReference type="ARBA" id="ARBA00022664"/>
    </source>
</evidence>
<evidence type="ECO:0000313" key="11">
    <source>
        <dbReference type="EMBL" id="KDO16419.1"/>
    </source>
</evidence>
<dbReference type="GeneID" id="24139583"/>
<dbReference type="PANTHER" id="PTHR12052:SF4">
    <property type="entry name" value="THIOREDOXIN-LIKE PROTEIN 4B"/>
    <property type="match status" value="1"/>
</dbReference>
<gene>
    <name evidence="11" type="ORF">SPRG_18056</name>
</gene>
<dbReference type="FunFam" id="3.40.30.10:FF:000059">
    <property type="entry name" value="Thioredoxin-like protein"/>
    <property type="match status" value="1"/>
</dbReference>
<accession>A0A067BDI5</accession>
<dbReference type="SMART" id="SM01410">
    <property type="entry name" value="DIM1"/>
    <property type="match status" value="1"/>
</dbReference>
<dbReference type="AlphaFoldDB" id="A0A067BDI5"/>
<evidence type="ECO:0000256" key="8">
    <source>
        <dbReference type="ARBA" id="ARBA00063722"/>
    </source>
</evidence>
<dbReference type="Pfam" id="PF02966">
    <property type="entry name" value="DIM1"/>
    <property type="match status" value="1"/>
</dbReference>
<evidence type="ECO:0000256" key="1">
    <source>
        <dbReference type="ARBA" id="ARBA00004123"/>
    </source>
</evidence>
<dbReference type="PANTHER" id="PTHR12052">
    <property type="entry name" value="THIOREDOXIN-LIKE PROTEN 4A, 4B"/>
    <property type="match status" value="1"/>
</dbReference>
<reference evidence="11 12" key="1">
    <citation type="journal article" date="2013" name="PLoS Genet.">
        <title>Distinctive expansion of potential virulence genes in the genome of the oomycete fish pathogen Saprolegnia parasitica.</title>
        <authorList>
            <person name="Jiang R.H."/>
            <person name="de Bruijn I."/>
            <person name="Haas B.J."/>
            <person name="Belmonte R."/>
            <person name="Lobach L."/>
            <person name="Christie J."/>
            <person name="van den Ackerveken G."/>
            <person name="Bottin A."/>
            <person name="Bulone V."/>
            <person name="Diaz-Moreno S.M."/>
            <person name="Dumas B."/>
            <person name="Fan L."/>
            <person name="Gaulin E."/>
            <person name="Govers F."/>
            <person name="Grenville-Briggs L.J."/>
            <person name="Horner N.R."/>
            <person name="Levin J.Z."/>
            <person name="Mammella M."/>
            <person name="Meijer H.J."/>
            <person name="Morris P."/>
            <person name="Nusbaum C."/>
            <person name="Oome S."/>
            <person name="Phillips A.J."/>
            <person name="van Rooyen D."/>
            <person name="Rzeszutek E."/>
            <person name="Saraiva M."/>
            <person name="Secombes C.J."/>
            <person name="Seidl M.F."/>
            <person name="Snel B."/>
            <person name="Stassen J.H."/>
            <person name="Sykes S."/>
            <person name="Tripathy S."/>
            <person name="van den Berg H."/>
            <person name="Vega-Arreguin J.C."/>
            <person name="Wawra S."/>
            <person name="Young S.K."/>
            <person name="Zeng Q."/>
            <person name="Dieguez-Uribeondo J."/>
            <person name="Russ C."/>
            <person name="Tyler B.M."/>
            <person name="van West P."/>
        </authorList>
    </citation>
    <scope>NUCLEOTIDE SEQUENCE [LARGE SCALE GENOMIC DNA]</scope>
    <source>
        <strain evidence="11 12">CBS 223.65</strain>
    </source>
</reference>
<evidence type="ECO:0000256" key="10">
    <source>
        <dbReference type="PIRNR" id="PIRNR017199"/>
    </source>
</evidence>
<proteinExistence type="inferred from homology"/>
<keyword evidence="3 10" id="KW-0507">mRNA processing</keyword>
<dbReference type="OrthoDB" id="147752at2759"/>
<dbReference type="Proteomes" id="UP000030745">
    <property type="component" value="Unassembled WGS sequence"/>
</dbReference>
<evidence type="ECO:0000256" key="9">
    <source>
        <dbReference type="ARBA" id="ARBA00074495"/>
    </source>
</evidence>
<keyword evidence="5 10" id="KW-0539">Nucleus</keyword>
<evidence type="ECO:0000256" key="4">
    <source>
        <dbReference type="ARBA" id="ARBA00023187"/>
    </source>
</evidence>
<evidence type="ECO:0000256" key="2">
    <source>
        <dbReference type="ARBA" id="ARBA00008241"/>
    </source>
</evidence>
<dbReference type="SUPFAM" id="SSF52833">
    <property type="entry name" value="Thioredoxin-like"/>
    <property type="match status" value="1"/>
</dbReference>
<sequence>MAYLLEALATKAAIDDAIRGTKDKVLVLRFGRSSDAVCLQMDDILARCEVELSKMAQVFTVDTDNVDVEIYCQYFDVSLIPSTIFFFNGQHMKVDFGTPDNTKFVGAFYTKQDCIDLVEVIFRGAMHGKYIVLSPIPHERIPQYTIYVTRLAYGICIMVNLSL</sequence>
<dbReference type="Gene3D" id="3.40.30.10">
    <property type="entry name" value="Glutaredoxin"/>
    <property type="match status" value="1"/>
</dbReference>